<dbReference type="Gene3D" id="2.60.120.380">
    <property type="match status" value="1"/>
</dbReference>
<keyword evidence="2" id="KW-1185">Reference proteome</keyword>
<reference evidence="2" key="1">
    <citation type="submission" date="2019-05" db="EMBL/GenBank/DDBJ databases">
        <title>Flavobacterium profundi sp. nov., isolated from a deep-sea seamount.</title>
        <authorList>
            <person name="Zhang D.-C."/>
        </authorList>
    </citation>
    <scope>NUCLEOTIDE SEQUENCE [LARGE SCALE GENOMIC DNA]</scope>
    <source>
        <strain evidence="2">EC11</strain>
    </source>
</reference>
<feature type="non-terminal residue" evidence="1">
    <location>
        <position position="408"/>
    </location>
</feature>
<evidence type="ECO:0000313" key="1">
    <source>
        <dbReference type="EMBL" id="NHN27502.1"/>
    </source>
</evidence>
<protein>
    <recommendedName>
        <fullName evidence="3">Ig-like domain-containing protein</fullName>
    </recommendedName>
</protein>
<evidence type="ECO:0008006" key="3">
    <source>
        <dbReference type="Google" id="ProtNLM"/>
    </source>
</evidence>
<accession>A0ABX0IUD8</accession>
<proteinExistence type="predicted"/>
<comment type="caution">
    <text evidence="1">The sequence shown here is derived from an EMBL/GenBank/DDBJ whole genome shotgun (WGS) entry which is preliminary data.</text>
</comment>
<evidence type="ECO:0000313" key="2">
    <source>
        <dbReference type="Proteomes" id="UP000817854"/>
    </source>
</evidence>
<dbReference type="Proteomes" id="UP000817854">
    <property type="component" value="Unassembled WGS sequence"/>
</dbReference>
<organism evidence="1 2">
    <name type="scientific">Flavobacterium jejuense</name>
    <dbReference type="NCBI Taxonomy" id="1544455"/>
    <lineage>
        <taxon>Bacteria</taxon>
        <taxon>Pseudomonadati</taxon>
        <taxon>Bacteroidota</taxon>
        <taxon>Flavobacteriia</taxon>
        <taxon>Flavobacteriales</taxon>
        <taxon>Flavobacteriaceae</taxon>
        <taxon>Flavobacterium</taxon>
    </lineage>
</organism>
<name>A0ABX0IUD8_9FLAO</name>
<reference evidence="1 2" key="3">
    <citation type="submission" date="2020-02" db="EMBL/GenBank/DDBJ databases">
        <title>Flavobacterium profundi sp. nov., isolated from a deep-sea seamount.</title>
        <authorList>
            <person name="Zhang D.-C."/>
        </authorList>
    </citation>
    <scope>NUCLEOTIDE SEQUENCE [LARGE SCALE GENOMIC DNA]</scope>
    <source>
        <strain evidence="1 2">EC11</strain>
    </source>
</reference>
<reference evidence="1 2" key="2">
    <citation type="submission" date="2019-05" db="EMBL/GenBank/DDBJ databases">
        <authorList>
            <person name="Lianzixin W."/>
        </authorList>
    </citation>
    <scope>NUCLEOTIDE SEQUENCE [LARGE SCALE GENOMIC DNA]</scope>
    <source>
        <strain evidence="1 2">EC11</strain>
    </source>
</reference>
<dbReference type="EMBL" id="VEVQ02000015">
    <property type="protein sequence ID" value="NHN27502.1"/>
    <property type="molecule type" value="Genomic_DNA"/>
</dbReference>
<sequence>MKKILHFFIIITLLTFNQIYSQSPTCDTASGICSGQGGPYNNTNTTTPGGNAAGYGQVNCLFSTPYPAWFYMQVGTSGSMDFTLIQTTSGNSDVDFALWGPFNSLNNVCDNLSGFSPGYTGPVNLVDCSYSGSATENINITNGVHGEYYILLVTNFGQQPGTYTINQTGGTGSLSCDIVCGVDLGPDELYCSTTINNTTLTATFNQEPTLAGTPTYEWYLDGVLQTTTTTNTLNVTQNGTWEVRVVRPGCSDLAIDQIEVAFTSEPVLNTPVDLIGPNNDCSPVFDLTSVIPAMLSPASPSDFDVYFYLSLFGPGGSLAGNYASAIPNPTAFTPNPVGNTTIYVRVENDLNPTCAEFTEFQVIVNCGIVIVQPSDLYACDDISNDGFEIFDLTSQSATVLGTNNPSNY</sequence>
<gene>
    <name evidence="1" type="ORF">FIA58_017620</name>
</gene>